<evidence type="ECO:0000256" key="2">
    <source>
        <dbReference type="ARBA" id="ARBA00022692"/>
    </source>
</evidence>
<feature type="transmembrane region" description="Helical" evidence="5">
    <location>
        <begin position="409"/>
        <end position="429"/>
    </location>
</feature>
<keyword evidence="4 5" id="KW-0472">Membrane</keyword>
<reference evidence="7" key="1">
    <citation type="submission" date="2019-09" db="EMBL/GenBank/DDBJ databases">
        <authorList>
            <person name="Teo W.F.A."/>
            <person name="Duangmal K."/>
        </authorList>
    </citation>
    <scope>NUCLEOTIDE SEQUENCE [LARGE SCALE GENOMIC DNA]</scope>
    <source>
        <strain evidence="7">K81G1</strain>
    </source>
</reference>
<name>A0A5N0UQR9_9PSEU</name>
<dbReference type="AlphaFoldDB" id="A0A5N0UQR9"/>
<dbReference type="CDD" id="cd17316">
    <property type="entry name" value="MFS_SV2_like"/>
    <property type="match status" value="1"/>
</dbReference>
<evidence type="ECO:0000313" key="7">
    <source>
        <dbReference type="EMBL" id="KAA9151058.1"/>
    </source>
</evidence>
<sequence>MTVLARLDRLPWSSHQRRVVATLALCFAFELADINTFAYAAPALRTYLGISVREVSFITAAGFVGMFLGAAIGGRIAERVGRRTGLRASVLWFSVFSLLNAACFDGTTLFLARVATGIGLGAMTVIAITYLAELVPAAQRGRLQAATLALGLLGIPAMSFFARGVIGLGENAWRFVFLFGGLGLVSLLLVSRLPESPHWLLSRNRDREAEAVVGRIEAVVARKHELPPVPETAAAAEPAPRVPVRELFRGKLARRTIMLALVWAFLTISYYGFASFAPTLLHEHGFSVTSSVGYSALTTLGAVPGALLAWPVADRFGMRGPIAGFSLIFAGSGIAYGLTFEPAAIITFGILVAALNQTLVALMYSYTPRLFPTAVRATGTGFCYGIGRVLNALGPLVIGQIYLSTGYVPVFLFVGACGLMITLSVLLLAPRRNRLEPVTGPQVAEHTAA</sequence>
<feature type="transmembrane region" description="Helical" evidence="5">
    <location>
        <begin position="344"/>
        <end position="364"/>
    </location>
</feature>
<dbReference type="PROSITE" id="PS50850">
    <property type="entry name" value="MFS"/>
    <property type="match status" value="1"/>
</dbReference>
<dbReference type="PANTHER" id="PTHR23508">
    <property type="entry name" value="CARBOXYLIC ACID TRANSPORTER PROTEIN HOMOLOG"/>
    <property type="match status" value="1"/>
</dbReference>
<feature type="transmembrane region" description="Helical" evidence="5">
    <location>
        <begin position="118"/>
        <end position="138"/>
    </location>
</feature>
<feature type="transmembrane region" description="Helical" evidence="5">
    <location>
        <begin position="293"/>
        <end position="313"/>
    </location>
</feature>
<dbReference type="Pfam" id="PF00083">
    <property type="entry name" value="Sugar_tr"/>
    <property type="match status" value="1"/>
</dbReference>
<proteinExistence type="predicted"/>
<dbReference type="Gene3D" id="1.20.1250.20">
    <property type="entry name" value="MFS general substrate transporter like domains"/>
    <property type="match status" value="1"/>
</dbReference>
<dbReference type="SUPFAM" id="SSF103473">
    <property type="entry name" value="MFS general substrate transporter"/>
    <property type="match status" value="1"/>
</dbReference>
<evidence type="ECO:0000259" key="6">
    <source>
        <dbReference type="PROSITE" id="PS50850"/>
    </source>
</evidence>
<keyword evidence="2 5" id="KW-0812">Transmembrane</keyword>
<evidence type="ECO:0000313" key="8">
    <source>
        <dbReference type="Proteomes" id="UP000319769"/>
    </source>
</evidence>
<feature type="transmembrane region" description="Helical" evidence="5">
    <location>
        <begin position="172"/>
        <end position="190"/>
    </location>
</feature>
<dbReference type="InterPro" id="IPR005829">
    <property type="entry name" value="Sugar_transporter_CS"/>
</dbReference>
<dbReference type="PROSITE" id="PS00216">
    <property type="entry name" value="SUGAR_TRANSPORT_1"/>
    <property type="match status" value="1"/>
</dbReference>
<dbReference type="RefSeq" id="WP_144756434.1">
    <property type="nucleotide sequence ID" value="NZ_VMNW02000107.1"/>
</dbReference>
<dbReference type="OrthoDB" id="9109650at2"/>
<dbReference type="PANTHER" id="PTHR23508:SF10">
    <property type="entry name" value="CARBOXYLIC ACID TRANSPORTER PROTEIN HOMOLOG"/>
    <property type="match status" value="1"/>
</dbReference>
<evidence type="ECO:0000256" key="3">
    <source>
        <dbReference type="ARBA" id="ARBA00022989"/>
    </source>
</evidence>
<organism evidence="7 8">
    <name type="scientific">Amycolatopsis acidicola</name>
    <dbReference type="NCBI Taxonomy" id="2596893"/>
    <lineage>
        <taxon>Bacteria</taxon>
        <taxon>Bacillati</taxon>
        <taxon>Actinomycetota</taxon>
        <taxon>Actinomycetes</taxon>
        <taxon>Pseudonocardiales</taxon>
        <taxon>Pseudonocardiaceae</taxon>
        <taxon>Amycolatopsis</taxon>
    </lineage>
</organism>
<feature type="transmembrane region" description="Helical" evidence="5">
    <location>
        <begin position="145"/>
        <end position="166"/>
    </location>
</feature>
<keyword evidence="8" id="KW-1185">Reference proteome</keyword>
<feature type="transmembrane region" description="Helical" evidence="5">
    <location>
        <begin position="320"/>
        <end position="338"/>
    </location>
</feature>
<feature type="transmembrane region" description="Helical" evidence="5">
    <location>
        <begin position="56"/>
        <end position="77"/>
    </location>
</feature>
<gene>
    <name evidence="7" type="ORF">FPZ12_039790</name>
</gene>
<evidence type="ECO:0000256" key="4">
    <source>
        <dbReference type="ARBA" id="ARBA00023136"/>
    </source>
</evidence>
<evidence type="ECO:0000256" key="1">
    <source>
        <dbReference type="ARBA" id="ARBA00004651"/>
    </source>
</evidence>
<keyword evidence="3 5" id="KW-1133">Transmembrane helix</keyword>
<dbReference type="GO" id="GO:0046943">
    <property type="term" value="F:carboxylic acid transmembrane transporter activity"/>
    <property type="evidence" value="ECO:0007669"/>
    <property type="project" value="TreeGrafter"/>
</dbReference>
<dbReference type="EMBL" id="VMNW02000107">
    <property type="protein sequence ID" value="KAA9151058.1"/>
    <property type="molecule type" value="Genomic_DNA"/>
</dbReference>
<protein>
    <submittedName>
        <fullName evidence="7">MFS transporter</fullName>
    </submittedName>
</protein>
<dbReference type="GO" id="GO:0005886">
    <property type="term" value="C:plasma membrane"/>
    <property type="evidence" value="ECO:0007669"/>
    <property type="project" value="UniProtKB-SubCell"/>
</dbReference>
<dbReference type="InterPro" id="IPR036259">
    <property type="entry name" value="MFS_trans_sf"/>
</dbReference>
<evidence type="ECO:0000256" key="5">
    <source>
        <dbReference type="SAM" id="Phobius"/>
    </source>
</evidence>
<dbReference type="InterPro" id="IPR020846">
    <property type="entry name" value="MFS_dom"/>
</dbReference>
<feature type="transmembrane region" description="Helical" evidence="5">
    <location>
        <begin position="89"/>
        <end position="112"/>
    </location>
</feature>
<dbReference type="InterPro" id="IPR005828">
    <property type="entry name" value="MFS_sugar_transport-like"/>
</dbReference>
<feature type="domain" description="Major facilitator superfamily (MFS) profile" evidence="6">
    <location>
        <begin position="19"/>
        <end position="433"/>
    </location>
</feature>
<feature type="transmembrane region" description="Helical" evidence="5">
    <location>
        <begin position="256"/>
        <end position="273"/>
    </location>
</feature>
<comment type="caution">
    <text evidence="7">The sequence shown here is derived from an EMBL/GenBank/DDBJ whole genome shotgun (WGS) entry which is preliminary data.</text>
</comment>
<dbReference type="Proteomes" id="UP000319769">
    <property type="component" value="Unassembled WGS sequence"/>
</dbReference>
<comment type="subcellular location">
    <subcellularLocation>
        <location evidence="1">Cell membrane</location>
        <topology evidence="1">Multi-pass membrane protein</topology>
    </subcellularLocation>
</comment>
<accession>A0A5N0UQR9</accession>
<feature type="transmembrane region" description="Helical" evidence="5">
    <location>
        <begin position="385"/>
        <end position="403"/>
    </location>
</feature>